<dbReference type="Proteomes" id="UP000046395">
    <property type="component" value="Unassembled WGS sequence"/>
</dbReference>
<dbReference type="AlphaFoldDB" id="A0A5S6QJQ9"/>
<accession>A0A5S6QJQ9</accession>
<dbReference type="STRING" id="70415.A0A5S6QJQ9"/>
<evidence type="ECO:0000313" key="2">
    <source>
        <dbReference type="WBParaSite" id="TMUE_2000007415.1"/>
    </source>
</evidence>
<dbReference type="PANTHER" id="PTHR45913">
    <property type="entry name" value="EPM2A-INTERACTING PROTEIN 1"/>
    <property type="match status" value="1"/>
</dbReference>
<reference evidence="2" key="1">
    <citation type="submission" date="2019-12" db="UniProtKB">
        <authorList>
            <consortium name="WormBaseParasite"/>
        </authorList>
    </citation>
    <scope>IDENTIFICATION</scope>
</reference>
<evidence type="ECO:0000313" key="1">
    <source>
        <dbReference type="Proteomes" id="UP000046395"/>
    </source>
</evidence>
<keyword evidence="1" id="KW-1185">Reference proteome</keyword>
<dbReference type="WBParaSite" id="TMUE_2000007415.1">
    <property type="protein sequence ID" value="TMUE_2000007415.1"/>
    <property type="gene ID" value="WBGene00285686"/>
</dbReference>
<dbReference type="SUPFAM" id="SSF53098">
    <property type="entry name" value="Ribonuclease H-like"/>
    <property type="match status" value="1"/>
</dbReference>
<dbReference type="PANTHER" id="PTHR45913:SF22">
    <property type="entry name" value="SCAN BOX DOMAIN-CONTAINING PROTEIN"/>
    <property type="match status" value="1"/>
</dbReference>
<protein>
    <submittedName>
        <fullName evidence="2">DUF4371 domain-containing protein</fullName>
    </submittedName>
</protein>
<proteinExistence type="predicted"/>
<dbReference type="InterPro" id="IPR012337">
    <property type="entry name" value="RNaseH-like_sf"/>
</dbReference>
<sequence length="480" mass="55462">MISSESRLERDGLLASYRISLMIAKSGKAHSIGEQLLIPVVKEVLRTVVHAPVADIAKKIPLSNDTVQRRIDVMAKEVEDTLCSLLRNREFSLVLDESTLPGNEAILLAYVRFIKDEHLMQDFLFAKELKTDTKGHSVFRIVDEYFKEKKIPIKNILAVATDGASSMVGCHRGFVAYLKEMVPEVLAIHCVVHRQHLVANYLSRRLNESLQCVITAVNRIKSNSLKDRLFRRLCEESDEELSRLLLHTEVRWLSKGTCLTRFYELFESVLKFFDDEDTTLRDELKSREADIAYLADLYFKFNEMNVQLQVSDLNLVKTKFIISAFVSKLVLYKWNLSRSELCQFPNLAAAKKNAIPHDADSDIQLHCDHLQTLHDDFKRRFHDVLSMEVPNWVFDHFTNPVDAEVYLQEELINLQSNEELKPRLWELKPRLLKHGVVTDLLTKKRNRLQIVNRGDLRLRVSSTEPDVEKLVRPHLLQCSS</sequence>
<organism evidence="1 2">
    <name type="scientific">Trichuris muris</name>
    <name type="common">Mouse whipworm</name>
    <dbReference type="NCBI Taxonomy" id="70415"/>
    <lineage>
        <taxon>Eukaryota</taxon>
        <taxon>Metazoa</taxon>
        <taxon>Ecdysozoa</taxon>
        <taxon>Nematoda</taxon>
        <taxon>Enoplea</taxon>
        <taxon>Dorylaimia</taxon>
        <taxon>Trichinellida</taxon>
        <taxon>Trichuridae</taxon>
        <taxon>Trichuris</taxon>
    </lineage>
</organism>
<name>A0A5S6QJQ9_TRIMR</name>